<reference evidence="2 3" key="1">
    <citation type="submission" date="2020-04" db="EMBL/GenBank/DDBJ databases">
        <title>Perkinsus olseni comparative genomics.</title>
        <authorList>
            <person name="Bogema D.R."/>
        </authorList>
    </citation>
    <scope>NUCLEOTIDE SEQUENCE [LARGE SCALE GENOMIC DNA]</scope>
    <source>
        <strain evidence="2 3">ATCC PRA-207</strain>
    </source>
</reference>
<feature type="region of interest" description="Disordered" evidence="1">
    <location>
        <begin position="1"/>
        <end position="36"/>
    </location>
</feature>
<dbReference type="EMBL" id="JABANO010026288">
    <property type="protein sequence ID" value="KAF4718786.1"/>
    <property type="molecule type" value="Genomic_DNA"/>
</dbReference>
<proteinExistence type="predicted"/>
<dbReference type="AlphaFoldDB" id="A0A7J6RFG3"/>
<evidence type="ECO:0000313" key="3">
    <source>
        <dbReference type="Proteomes" id="UP000553632"/>
    </source>
</evidence>
<accession>A0A7J6RFG3</accession>
<feature type="compositionally biased region" description="Basic and acidic residues" evidence="1">
    <location>
        <begin position="1"/>
        <end position="10"/>
    </location>
</feature>
<dbReference type="Proteomes" id="UP000553632">
    <property type="component" value="Unassembled WGS sequence"/>
</dbReference>
<protein>
    <submittedName>
        <fullName evidence="2">DNA-directed DNA polymerase alpha catalytic subunit pol1</fullName>
    </submittedName>
</protein>
<dbReference type="GO" id="GO:0003887">
    <property type="term" value="F:DNA-directed DNA polymerase activity"/>
    <property type="evidence" value="ECO:0007669"/>
    <property type="project" value="UniProtKB-KW"/>
</dbReference>
<dbReference type="OMA" id="MVENNDC"/>
<evidence type="ECO:0000256" key="1">
    <source>
        <dbReference type="SAM" id="MobiDB-lite"/>
    </source>
</evidence>
<organism evidence="2 3">
    <name type="scientific">Perkinsus olseni</name>
    <name type="common">Perkinsus atlanticus</name>
    <dbReference type="NCBI Taxonomy" id="32597"/>
    <lineage>
        <taxon>Eukaryota</taxon>
        <taxon>Sar</taxon>
        <taxon>Alveolata</taxon>
        <taxon>Perkinsozoa</taxon>
        <taxon>Perkinsea</taxon>
        <taxon>Perkinsida</taxon>
        <taxon>Perkinsidae</taxon>
        <taxon>Perkinsus</taxon>
    </lineage>
</organism>
<gene>
    <name evidence="2" type="primary">POL1_3</name>
    <name evidence="2" type="ORF">FOZ63_015549</name>
</gene>
<sequence>RRMQEREKGQRGIAQFFKGASRSKPAPRTKVEEEPAPVDTAAVDDMLEGFEDELLAMEEGGSVEARPTRVARSTPAAVASASSRKRPVEDCRGMEPGGGVKVEEDAVVEEHDDHAVEDNVENIPKSTTKRRRTSLEEASVPVEAAPRCELGSDKEEKEDEGKKEDDSISPPAPRPSGEPAAVVKDSESPQKVVDFGDSWLITDDTDDAESKAACSPHG</sequence>
<keyword evidence="3" id="KW-1185">Reference proteome</keyword>
<comment type="caution">
    <text evidence="2">The sequence shown here is derived from an EMBL/GenBank/DDBJ whole genome shotgun (WGS) entry which is preliminary data.</text>
</comment>
<name>A0A7J6RFG3_PEROL</name>
<feature type="non-terminal residue" evidence="2">
    <location>
        <position position="1"/>
    </location>
</feature>
<keyword evidence="2" id="KW-0548">Nucleotidyltransferase</keyword>
<feature type="compositionally biased region" description="Basic and acidic residues" evidence="1">
    <location>
        <begin position="150"/>
        <end position="166"/>
    </location>
</feature>
<feature type="compositionally biased region" description="Basic and acidic residues" evidence="1">
    <location>
        <begin position="101"/>
        <end position="117"/>
    </location>
</feature>
<evidence type="ECO:0000313" key="2">
    <source>
        <dbReference type="EMBL" id="KAF4718786.1"/>
    </source>
</evidence>
<keyword evidence="2" id="KW-0239">DNA-directed DNA polymerase</keyword>
<keyword evidence="2" id="KW-0808">Transferase</keyword>
<feature type="non-terminal residue" evidence="2">
    <location>
        <position position="218"/>
    </location>
</feature>
<feature type="region of interest" description="Disordered" evidence="1">
    <location>
        <begin position="59"/>
        <end position="218"/>
    </location>
</feature>